<dbReference type="EMBL" id="JACHJG010000005">
    <property type="protein sequence ID" value="MBB4887107.1"/>
    <property type="molecule type" value="Genomic_DNA"/>
</dbReference>
<evidence type="ECO:0000313" key="4">
    <source>
        <dbReference type="EMBL" id="MBB4887107.1"/>
    </source>
</evidence>
<gene>
    <name evidence="4" type="ORF">FHS38_003152</name>
</gene>
<name>A0A7W7LBR2_STRNE</name>
<feature type="signal peptide" evidence="3">
    <location>
        <begin position="1"/>
        <end position="29"/>
    </location>
</feature>
<evidence type="ECO:0000256" key="2">
    <source>
        <dbReference type="SAM" id="Phobius"/>
    </source>
</evidence>
<evidence type="ECO:0000313" key="5">
    <source>
        <dbReference type="Proteomes" id="UP000556436"/>
    </source>
</evidence>
<feature type="region of interest" description="Disordered" evidence="1">
    <location>
        <begin position="30"/>
        <end position="59"/>
    </location>
</feature>
<sequence>MPSRTTCTRAAVTAAVAALCALSAAPAAADTRPWSAAPAPGGTRGPGAEDRSSFFLEGGPGTVIEDRLTVVNPGGRARTVALRGTGPWIALAARRVTVPPRTRADVPLTVTVPAGTAPGDRHAAVVATGDGLRIRVPMAVRVSGPALPALTVEHVRVSGTCGAAVIRYALVNRGNTTLAPRLTIRAKGHFGEVLNRVARGVPAELAPGSAVRLTEKWPDAPRLDPVEVRITARAPGAAPATASGSYTPLPWLLPSVLTGLGLAGAGAAGRLLVRRRRGRPGVGAPA</sequence>
<feature type="compositionally biased region" description="Low complexity" evidence="1">
    <location>
        <begin position="30"/>
        <end position="41"/>
    </location>
</feature>
<accession>A0A7W7LBR2</accession>
<keyword evidence="3" id="KW-0732">Signal</keyword>
<evidence type="ECO:0000256" key="3">
    <source>
        <dbReference type="SAM" id="SignalP"/>
    </source>
</evidence>
<keyword evidence="2" id="KW-1133">Transmembrane helix</keyword>
<reference evidence="4 5" key="1">
    <citation type="submission" date="2020-08" db="EMBL/GenBank/DDBJ databases">
        <title>Genomic Encyclopedia of Type Strains, Phase III (KMG-III): the genomes of soil and plant-associated and newly described type strains.</title>
        <authorList>
            <person name="Whitman W."/>
        </authorList>
    </citation>
    <scope>NUCLEOTIDE SEQUENCE [LARGE SCALE GENOMIC DNA]</scope>
    <source>
        <strain evidence="4 5">CECT 3265</strain>
    </source>
</reference>
<protein>
    <recommendedName>
        <fullName evidence="6">DUF916 domain-containing protein</fullName>
    </recommendedName>
</protein>
<feature type="chain" id="PRO_5030994296" description="DUF916 domain-containing protein" evidence="3">
    <location>
        <begin position="30"/>
        <end position="286"/>
    </location>
</feature>
<keyword evidence="5" id="KW-1185">Reference proteome</keyword>
<organism evidence="4 5">
    <name type="scientific">Streptomyces netropsis</name>
    <name type="common">Streptoverticillium netropsis</name>
    <dbReference type="NCBI Taxonomy" id="55404"/>
    <lineage>
        <taxon>Bacteria</taxon>
        <taxon>Bacillati</taxon>
        <taxon>Actinomycetota</taxon>
        <taxon>Actinomycetes</taxon>
        <taxon>Kitasatosporales</taxon>
        <taxon>Streptomycetaceae</taxon>
        <taxon>Streptomyces</taxon>
    </lineage>
</organism>
<proteinExistence type="predicted"/>
<dbReference type="RefSeq" id="WP_184734121.1">
    <property type="nucleotide sequence ID" value="NZ_BMRW01000005.1"/>
</dbReference>
<feature type="transmembrane region" description="Helical" evidence="2">
    <location>
        <begin position="251"/>
        <end position="273"/>
    </location>
</feature>
<comment type="caution">
    <text evidence="4">The sequence shown here is derived from an EMBL/GenBank/DDBJ whole genome shotgun (WGS) entry which is preliminary data.</text>
</comment>
<keyword evidence="2" id="KW-0472">Membrane</keyword>
<evidence type="ECO:0000256" key="1">
    <source>
        <dbReference type="SAM" id="MobiDB-lite"/>
    </source>
</evidence>
<evidence type="ECO:0008006" key="6">
    <source>
        <dbReference type="Google" id="ProtNLM"/>
    </source>
</evidence>
<keyword evidence="2" id="KW-0812">Transmembrane</keyword>
<dbReference type="AlphaFoldDB" id="A0A7W7LBR2"/>
<dbReference type="Proteomes" id="UP000556436">
    <property type="component" value="Unassembled WGS sequence"/>
</dbReference>